<feature type="region of interest" description="Disordered" evidence="1">
    <location>
        <begin position="475"/>
        <end position="494"/>
    </location>
</feature>
<dbReference type="AlphaFoldDB" id="A0A0F9DL01"/>
<organism evidence="2">
    <name type="scientific">marine sediment metagenome</name>
    <dbReference type="NCBI Taxonomy" id="412755"/>
    <lineage>
        <taxon>unclassified sequences</taxon>
        <taxon>metagenomes</taxon>
        <taxon>ecological metagenomes</taxon>
    </lineage>
</organism>
<comment type="caution">
    <text evidence="2">The sequence shown here is derived from an EMBL/GenBank/DDBJ whole genome shotgun (WGS) entry which is preliminary data.</text>
</comment>
<evidence type="ECO:0000256" key="1">
    <source>
        <dbReference type="SAM" id="MobiDB-lite"/>
    </source>
</evidence>
<accession>A0A0F9DL01</accession>
<dbReference type="EMBL" id="LAZR01028534">
    <property type="protein sequence ID" value="KKL62294.1"/>
    <property type="molecule type" value="Genomic_DNA"/>
</dbReference>
<evidence type="ECO:0000313" key="2">
    <source>
        <dbReference type="EMBL" id="KKL62294.1"/>
    </source>
</evidence>
<proteinExistence type="predicted"/>
<protein>
    <submittedName>
        <fullName evidence="2">Uncharacterized protein</fullName>
    </submittedName>
</protein>
<gene>
    <name evidence="2" type="ORF">LCGC14_2186630</name>
</gene>
<reference evidence="2" key="1">
    <citation type="journal article" date="2015" name="Nature">
        <title>Complex archaea that bridge the gap between prokaryotes and eukaryotes.</title>
        <authorList>
            <person name="Spang A."/>
            <person name="Saw J.H."/>
            <person name="Jorgensen S.L."/>
            <person name="Zaremba-Niedzwiedzka K."/>
            <person name="Martijn J."/>
            <person name="Lind A.E."/>
            <person name="van Eijk R."/>
            <person name="Schleper C."/>
            <person name="Guy L."/>
            <person name="Ettema T.J."/>
        </authorList>
    </citation>
    <scope>NUCLEOTIDE SEQUENCE</scope>
</reference>
<feature type="non-terminal residue" evidence="2">
    <location>
        <position position="1"/>
    </location>
</feature>
<sequence length="517" mass="57073">LLPADMVRAAFDHRPGVSGLQGTTKIPSASTFQQIARRWQSEGLGIHGSPVITNRRETGEGTDELLFTICKETAPGVDRNYPNGRLQLVAVPEAVDLQRGQGGGHAIPLVSQALPAGDFSWTLFYSHHRGDDIHGKPWVEDIDAEQVELNIALSKRWEFILRMVEAPIVSPGGAISEDMAEFGGYNVLEIEPSVASWRPTVMTWPDAALKALDKECDDRRRAIYTGGGYQASSRGEAPGSRMAYRAIVALQQADNSIHGPVNLRFRRSAADFGRGCWKQMKRYGQTPWLINITGDEYSYLADPYIDSARLSDTPPTYKLVNAFGASPELRAQEVLELMATRGADGQPFLTTAEARRQYPNTTIFDEAGDPKAVQRRRAKTIATTFHTMAAKFREETGFQETDLSHPWVQQAAMQIFYAMETQYPRLRDDDLEAHLSTLSEVTQDETSDPIARLPAMKRQDLYFQWQAQMAQPIVSAGQPAAGGERPAARSGLDPRAVAREMGGGVEREPTVIAATAR</sequence>
<name>A0A0F9DL01_9ZZZZ</name>